<reference evidence="4" key="1">
    <citation type="journal article" date="2020" name="Plant J.">
        <title>Transposons played a major role in the diversification between the closely related almond and peach genomes: results from the almond genome sequence.</title>
        <authorList>
            <person name="Alioto T."/>
            <person name="Alexiou K.G."/>
            <person name="Bardil A."/>
            <person name="Barteri F."/>
            <person name="Castanera R."/>
            <person name="Cruz F."/>
            <person name="Dhingra A."/>
            <person name="Duval H."/>
            <person name="Fernandez I Marti A."/>
            <person name="Frias L."/>
            <person name="Galan B."/>
            <person name="Garcia J.L."/>
            <person name="Howad W."/>
            <person name="Gomez-Garrido J."/>
            <person name="Gut M."/>
            <person name="Julca I."/>
            <person name="Morata J."/>
            <person name="Puigdomenech P."/>
            <person name="Ribeca P."/>
            <person name="Rubio Cabetas M.J."/>
            <person name="Vlasova A."/>
            <person name="Wirthensohn M."/>
            <person name="Garcia-Mas J."/>
            <person name="Gabaldon T."/>
            <person name="Casacuberta J.M."/>
            <person name="Arus P."/>
        </authorList>
    </citation>
    <scope>NUCLEOTIDE SEQUENCE [LARGE SCALE GENOMIC DNA]</scope>
    <source>
        <strain evidence="4">cv. Texas</strain>
    </source>
</reference>
<dbReference type="GO" id="GO:0010181">
    <property type="term" value="F:FMN binding"/>
    <property type="evidence" value="ECO:0007669"/>
    <property type="project" value="TreeGrafter"/>
</dbReference>
<dbReference type="Proteomes" id="UP000327085">
    <property type="component" value="Chromosome 7"/>
</dbReference>
<evidence type="ECO:0000313" key="3">
    <source>
        <dbReference type="EMBL" id="VVA23937.1"/>
    </source>
</evidence>
<evidence type="ECO:0000256" key="1">
    <source>
        <dbReference type="ARBA" id="ARBA00022643"/>
    </source>
</evidence>
<dbReference type="SUPFAM" id="SSF52507">
    <property type="entry name" value="Homo-oligomeric flavin-containing Cys decarboxylases, HFCD"/>
    <property type="match status" value="1"/>
</dbReference>
<dbReference type="Gene3D" id="3.40.50.1950">
    <property type="entry name" value="Flavin prenyltransferase-like"/>
    <property type="match status" value="1"/>
</dbReference>
<dbReference type="AlphaFoldDB" id="A0A5E4F7N8"/>
<proteinExistence type="predicted"/>
<keyword evidence="1" id="KW-0288">FMN</keyword>
<dbReference type="EMBL" id="CABIKO010000076">
    <property type="protein sequence ID" value="VVA23937.1"/>
    <property type="molecule type" value="Genomic_DNA"/>
</dbReference>
<dbReference type="InParanoid" id="A0A5E4F7N8"/>
<dbReference type="GO" id="GO:0071513">
    <property type="term" value="C:phosphopantothenoylcysteine decarboxylase complex"/>
    <property type="evidence" value="ECO:0007669"/>
    <property type="project" value="TreeGrafter"/>
</dbReference>
<dbReference type="InterPro" id="IPR036551">
    <property type="entry name" value="Flavin_trans-like"/>
</dbReference>
<evidence type="ECO:0000313" key="4">
    <source>
        <dbReference type="Proteomes" id="UP000327085"/>
    </source>
</evidence>
<dbReference type="PANTHER" id="PTHR14359">
    <property type="entry name" value="HOMO-OLIGOMERIC FLAVIN CONTAINING CYS DECARBOXYLASE FAMILY"/>
    <property type="match status" value="1"/>
</dbReference>
<dbReference type="PANTHER" id="PTHR14359:SF6">
    <property type="entry name" value="PHOSPHOPANTOTHENOYLCYSTEINE DECARBOXYLASE"/>
    <property type="match status" value="1"/>
</dbReference>
<dbReference type="GO" id="GO:0015937">
    <property type="term" value="P:coenzyme A biosynthetic process"/>
    <property type="evidence" value="ECO:0007669"/>
    <property type="project" value="TreeGrafter"/>
</dbReference>
<evidence type="ECO:0000256" key="2">
    <source>
        <dbReference type="ARBA" id="ARBA00022793"/>
    </source>
</evidence>
<keyword evidence="2" id="KW-0456">Lyase</keyword>
<organism evidence="3 4">
    <name type="scientific">Prunus dulcis</name>
    <name type="common">Almond</name>
    <name type="synonym">Amygdalus dulcis</name>
    <dbReference type="NCBI Taxonomy" id="3755"/>
    <lineage>
        <taxon>Eukaryota</taxon>
        <taxon>Viridiplantae</taxon>
        <taxon>Streptophyta</taxon>
        <taxon>Embryophyta</taxon>
        <taxon>Tracheophyta</taxon>
        <taxon>Spermatophyta</taxon>
        <taxon>Magnoliopsida</taxon>
        <taxon>eudicotyledons</taxon>
        <taxon>Gunneridae</taxon>
        <taxon>Pentapetalae</taxon>
        <taxon>rosids</taxon>
        <taxon>fabids</taxon>
        <taxon>Rosales</taxon>
        <taxon>Rosaceae</taxon>
        <taxon>Amygdaloideae</taxon>
        <taxon>Amygdaleae</taxon>
        <taxon>Prunus</taxon>
    </lineage>
</organism>
<keyword evidence="1" id="KW-0285">Flavoprotein</keyword>
<protein>
    <submittedName>
        <fullName evidence="3">PREDICTED: phosphopantothenoylcysteine decarboxylase</fullName>
    </submittedName>
</protein>
<dbReference type="GO" id="GO:0004633">
    <property type="term" value="F:phosphopantothenoylcysteine decarboxylase activity"/>
    <property type="evidence" value="ECO:0007669"/>
    <property type="project" value="TreeGrafter"/>
</dbReference>
<sequence length="155" mass="17530">MNTLMWKNRFTERHIMSTGELRVSLIPPVTRRLACGFYGNGAKAEPSSIYYTVDFFLPESNVVILKLKDATLNSERNKSTFALKCSNETSNASRALSHGARMIACLSYLNGAAALRLGIGSWHYYKSGLKARPKDHKNKVHVFLNYILHKYIVFV</sequence>
<keyword evidence="2" id="KW-0210">Decarboxylase</keyword>
<gene>
    <name evidence="3" type="ORF">ALMOND_2B015113</name>
</gene>
<accession>A0A5E4F7N8</accession>
<dbReference type="Gramene" id="VVA23937">
    <property type="protein sequence ID" value="VVA23937"/>
    <property type="gene ID" value="Prudul26B015113"/>
</dbReference>
<name>A0A5E4F7N8_PRUDU</name>